<evidence type="ECO:0000256" key="1">
    <source>
        <dbReference type="SAM" id="MobiDB-lite"/>
    </source>
</evidence>
<feature type="region of interest" description="Disordered" evidence="1">
    <location>
        <begin position="1"/>
        <end position="28"/>
    </location>
</feature>
<protein>
    <submittedName>
        <fullName evidence="2">Uncharacterized protein</fullName>
    </submittedName>
</protein>
<name>A0ABY7H4W3_9BACT</name>
<keyword evidence="3" id="KW-1185">Reference proteome</keyword>
<proteinExistence type="predicted"/>
<dbReference type="Proteomes" id="UP001164459">
    <property type="component" value="Chromosome"/>
</dbReference>
<organism evidence="2 3">
    <name type="scientific">Nannocystis punicea</name>
    <dbReference type="NCBI Taxonomy" id="2995304"/>
    <lineage>
        <taxon>Bacteria</taxon>
        <taxon>Pseudomonadati</taxon>
        <taxon>Myxococcota</taxon>
        <taxon>Polyangia</taxon>
        <taxon>Nannocystales</taxon>
        <taxon>Nannocystaceae</taxon>
        <taxon>Nannocystis</taxon>
    </lineage>
</organism>
<dbReference type="RefSeq" id="WP_269036540.1">
    <property type="nucleotide sequence ID" value="NZ_CP114040.1"/>
</dbReference>
<sequence>MSCSNSSIEREPRRSARADASPDDARKRSIRACSLVGISSAGTSARQRGLGVEHGYQAGGDFDLDLDLLRGLAQNSAYEHNLPDFLRSHDTLPSSAR</sequence>
<evidence type="ECO:0000313" key="2">
    <source>
        <dbReference type="EMBL" id="WAS94203.1"/>
    </source>
</evidence>
<dbReference type="EMBL" id="CP114040">
    <property type="protein sequence ID" value="WAS94203.1"/>
    <property type="molecule type" value="Genomic_DNA"/>
</dbReference>
<gene>
    <name evidence="2" type="ORF">O0S08_49405</name>
</gene>
<feature type="compositionally biased region" description="Basic and acidic residues" evidence="1">
    <location>
        <begin position="8"/>
        <end position="17"/>
    </location>
</feature>
<accession>A0ABY7H4W3</accession>
<reference evidence="2" key="1">
    <citation type="submission" date="2022-11" db="EMBL/GenBank/DDBJ databases">
        <title>Minimal conservation of predation-associated metabolite biosynthetic gene clusters underscores biosynthetic potential of Myxococcota including descriptions for ten novel species: Archangium lansinium sp. nov., Myxococcus landrumus sp. nov., Nannocystis bai.</title>
        <authorList>
            <person name="Ahearne A."/>
            <person name="Stevens C."/>
            <person name="Dowd S."/>
        </authorList>
    </citation>
    <scope>NUCLEOTIDE SEQUENCE</scope>
    <source>
        <strain evidence="2">Fl3</strain>
    </source>
</reference>
<evidence type="ECO:0000313" key="3">
    <source>
        <dbReference type="Proteomes" id="UP001164459"/>
    </source>
</evidence>